<keyword evidence="1" id="KW-0812">Transmembrane</keyword>
<evidence type="ECO:0000256" key="1">
    <source>
        <dbReference type="SAM" id="Phobius"/>
    </source>
</evidence>
<reference evidence="2" key="1">
    <citation type="submission" date="2014-09" db="EMBL/GenBank/DDBJ databases">
        <authorList>
            <person name="Magalhaes I.L.F."/>
            <person name="Oliveira U."/>
            <person name="Santos F.R."/>
            <person name="Vidigal T.H.D.A."/>
            <person name="Brescovit A.D."/>
            <person name="Santos A.J."/>
        </authorList>
    </citation>
    <scope>NUCLEOTIDE SEQUENCE</scope>
    <source>
        <tissue evidence="2">Shoot tissue taken approximately 20 cm above the soil surface</tissue>
    </source>
</reference>
<feature type="transmembrane region" description="Helical" evidence="1">
    <location>
        <begin position="41"/>
        <end position="64"/>
    </location>
</feature>
<organism evidence="2">
    <name type="scientific">Arundo donax</name>
    <name type="common">Giant reed</name>
    <name type="synonym">Donax arundinaceus</name>
    <dbReference type="NCBI Taxonomy" id="35708"/>
    <lineage>
        <taxon>Eukaryota</taxon>
        <taxon>Viridiplantae</taxon>
        <taxon>Streptophyta</taxon>
        <taxon>Embryophyta</taxon>
        <taxon>Tracheophyta</taxon>
        <taxon>Spermatophyta</taxon>
        <taxon>Magnoliopsida</taxon>
        <taxon>Liliopsida</taxon>
        <taxon>Poales</taxon>
        <taxon>Poaceae</taxon>
        <taxon>PACMAD clade</taxon>
        <taxon>Arundinoideae</taxon>
        <taxon>Arundineae</taxon>
        <taxon>Arundo</taxon>
    </lineage>
</organism>
<keyword evidence="1" id="KW-0472">Membrane</keyword>
<dbReference type="AlphaFoldDB" id="A0A0A9HIY7"/>
<sequence>MLSRMFYETVVLSASLHHYHHICACDMSSQISSYNFSLDPIFFSISWSGNLYCTLCCVFSMIIFTPHYHFLKRKLLQFVHLSDYDYTSFCIIIHWIAGLKLI</sequence>
<reference evidence="2" key="2">
    <citation type="journal article" date="2015" name="Data Brief">
        <title>Shoot transcriptome of the giant reed, Arundo donax.</title>
        <authorList>
            <person name="Barrero R.A."/>
            <person name="Guerrero F.D."/>
            <person name="Moolhuijzen P."/>
            <person name="Goolsby J.A."/>
            <person name="Tidwell J."/>
            <person name="Bellgard S.E."/>
            <person name="Bellgard M.I."/>
        </authorList>
    </citation>
    <scope>NUCLEOTIDE SEQUENCE</scope>
    <source>
        <tissue evidence="2">Shoot tissue taken approximately 20 cm above the soil surface</tissue>
    </source>
</reference>
<evidence type="ECO:0000313" key="2">
    <source>
        <dbReference type="EMBL" id="JAE34836.1"/>
    </source>
</evidence>
<accession>A0A0A9HIY7</accession>
<name>A0A0A9HIY7_ARUDO</name>
<proteinExistence type="predicted"/>
<keyword evidence="1" id="KW-1133">Transmembrane helix</keyword>
<dbReference type="EMBL" id="GBRH01163060">
    <property type="protein sequence ID" value="JAE34836.1"/>
    <property type="molecule type" value="Transcribed_RNA"/>
</dbReference>
<protein>
    <submittedName>
        <fullName evidence="2">Uncharacterized protein</fullName>
    </submittedName>
</protein>